<reference evidence="3" key="2">
    <citation type="journal article" date="2024" name="Plant">
        <title>Genomic evolution and insights into agronomic trait innovations of Sesamum species.</title>
        <authorList>
            <person name="Miao H."/>
            <person name="Wang L."/>
            <person name="Qu L."/>
            <person name="Liu H."/>
            <person name="Sun Y."/>
            <person name="Le M."/>
            <person name="Wang Q."/>
            <person name="Wei S."/>
            <person name="Zheng Y."/>
            <person name="Lin W."/>
            <person name="Duan Y."/>
            <person name="Cao H."/>
            <person name="Xiong S."/>
            <person name="Wang X."/>
            <person name="Wei L."/>
            <person name="Li C."/>
            <person name="Ma Q."/>
            <person name="Ju M."/>
            <person name="Zhao R."/>
            <person name="Li G."/>
            <person name="Mu C."/>
            <person name="Tian Q."/>
            <person name="Mei H."/>
            <person name="Zhang T."/>
            <person name="Gao T."/>
            <person name="Zhang H."/>
        </authorList>
    </citation>
    <scope>NUCLEOTIDE SEQUENCE</scope>
    <source>
        <strain evidence="3">3651</strain>
    </source>
</reference>
<evidence type="ECO:0000313" key="4">
    <source>
        <dbReference type="Proteomes" id="UP001293254"/>
    </source>
</evidence>
<feature type="domain" description="Enoyl reductase (ER)" evidence="2">
    <location>
        <begin position="50"/>
        <end position="348"/>
    </location>
</feature>
<dbReference type="Proteomes" id="UP001293254">
    <property type="component" value="Unassembled WGS sequence"/>
</dbReference>
<sequence>MEKENSSQMLPNKQIVLKNHIQGCPKESDFELKTTSVSTEISDGCSDNAVLLKNLYLACDPYLCHLMRADRHSLLTSSSLVPGSVVKGQGVAKVMKSGYGELKEGDYVWGVTGWEEFTWNFDPQNLLTKIQNYQHVPLSYYAGILGMPGLTAYAGFHEICCPKKGEAVYVSSAAGGVGHLVGQFAKMMGCYVVGSTSTQQKVHLLKTKLGFDNAFNYREVDLRSELNKYFPRGIDACFENVGGQTLDEVLLQMKTHGRIAVSGMISQYNVNEPHGVKNLFSLIERRLTLRGFVELDYKSMYRSYVEWALEKLQEKKLVYVEDVVPGLENAASAFVGIFHGHNVGKRVVVVAED</sequence>
<protein>
    <submittedName>
        <fullName evidence="3">2-alkenal reductase (NADP(+)-dependent)</fullName>
    </submittedName>
</protein>
<dbReference type="Pfam" id="PF00107">
    <property type="entry name" value="ADH_zinc_N"/>
    <property type="match status" value="1"/>
</dbReference>
<name>A0AAE2CFN3_9LAMI</name>
<accession>A0AAE2CFN3</accession>
<keyword evidence="4" id="KW-1185">Reference proteome</keyword>
<dbReference type="FunFam" id="3.40.50.720:FF:000121">
    <property type="entry name" value="Prostaglandin reductase 2"/>
    <property type="match status" value="1"/>
</dbReference>
<dbReference type="Gene3D" id="3.40.50.720">
    <property type="entry name" value="NAD(P)-binding Rossmann-like Domain"/>
    <property type="match status" value="1"/>
</dbReference>
<dbReference type="SUPFAM" id="SSF51735">
    <property type="entry name" value="NAD(P)-binding Rossmann-fold domains"/>
    <property type="match status" value="1"/>
</dbReference>
<dbReference type="PANTHER" id="PTHR43205">
    <property type="entry name" value="PROSTAGLANDIN REDUCTASE"/>
    <property type="match status" value="1"/>
</dbReference>
<dbReference type="InterPro" id="IPR020843">
    <property type="entry name" value="ER"/>
</dbReference>
<dbReference type="InterPro" id="IPR011032">
    <property type="entry name" value="GroES-like_sf"/>
</dbReference>
<dbReference type="Pfam" id="PF16884">
    <property type="entry name" value="ADH_N_2"/>
    <property type="match status" value="1"/>
</dbReference>
<evidence type="ECO:0000313" key="3">
    <source>
        <dbReference type="EMBL" id="KAK4420441.1"/>
    </source>
</evidence>
<dbReference type="AlphaFoldDB" id="A0AAE2CFN3"/>
<evidence type="ECO:0000256" key="1">
    <source>
        <dbReference type="ARBA" id="ARBA00023002"/>
    </source>
</evidence>
<dbReference type="InterPro" id="IPR013149">
    <property type="entry name" value="ADH-like_C"/>
</dbReference>
<dbReference type="InterPro" id="IPR041694">
    <property type="entry name" value="ADH_N_2"/>
</dbReference>
<reference evidence="3" key="1">
    <citation type="submission" date="2020-06" db="EMBL/GenBank/DDBJ databases">
        <authorList>
            <person name="Li T."/>
            <person name="Hu X."/>
            <person name="Zhang T."/>
            <person name="Song X."/>
            <person name="Zhang H."/>
            <person name="Dai N."/>
            <person name="Sheng W."/>
            <person name="Hou X."/>
            <person name="Wei L."/>
        </authorList>
    </citation>
    <scope>NUCLEOTIDE SEQUENCE</scope>
    <source>
        <strain evidence="3">3651</strain>
        <tissue evidence="3">Leaf</tissue>
    </source>
</reference>
<dbReference type="Gene3D" id="3.90.180.10">
    <property type="entry name" value="Medium-chain alcohol dehydrogenases, catalytic domain"/>
    <property type="match status" value="1"/>
</dbReference>
<proteinExistence type="predicted"/>
<organism evidence="3 4">
    <name type="scientific">Sesamum alatum</name>
    <dbReference type="NCBI Taxonomy" id="300844"/>
    <lineage>
        <taxon>Eukaryota</taxon>
        <taxon>Viridiplantae</taxon>
        <taxon>Streptophyta</taxon>
        <taxon>Embryophyta</taxon>
        <taxon>Tracheophyta</taxon>
        <taxon>Spermatophyta</taxon>
        <taxon>Magnoliopsida</taxon>
        <taxon>eudicotyledons</taxon>
        <taxon>Gunneridae</taxon>
        <taxon>Pentapetalae</taxon>
        <taxon>asterids</taxon>
        <taxon>lamiids</taxon>
        <taxon>Lamiales</taxon>
        <taxon>Pedaliaceae</taxon>
        <taxon>Sesamum</taxon>
    </lineage>
</organism>
<keyword evidence="1" id="KW-0560">Oxidoreductase</keyword>
<gene>
    <name evidence="3" type="ORF">Salat_1994400</name>
</gene>
<comment type="caution">
    <text evidence="3">The sequence shown here is derived from an EMBL/GenBank/DDBJ whole genome shotgun (WGS) entry which is preliminary data.</text>
</comment>
<dbReference type="SMART" id="SM00829">
    <property type="entry name" value="PKS_ER"/>
    <property type="match status" value="1"/>
</dbReference>
<dbReference type="SUPFAM" id="SSF50129">
    <property type="entry name" value="GroES-like"/>
    <property type="match status" value="1"/>
</dbReference>
<evidence type="ECO:0000259" key="2">
    <source>
        <dbReference type="SMART" id="SM00829"/>
    </source>
</evidence>
<dbReference type="PANTHER" id="PTHR43205:SF73">
    <property type="entry name" value="2-ALKENAL REDUCTASE (NADP(+)-DEPENDENT)-LIKE"/>
    <property type="match status" value="1"/>
</dbReference>
<dbReference type="GO" id="GO:0032440">
    <property type="term" value="F:2-alkenal reductase [NAD(P)H] activity"/>
    <property type="evidence" value="ECO:0007669"/>
    <property type="project" value="TreeGrafter"/>
</dbReference>
<dbReference type="EMBL" id="JACGWO010000008">
    <property type="protein sequence ID" value="KAK4420441.1"/>
    <property type="molecule type" value="Genomic_DNA"/>
</dbReference>
<dbReference type="InterPro" id="IPR045010">
    <property type="entry name" value="MDR_fam"/>
</dbReference>
<dbReference type="InterPro" id="IPR036291">
    <property type="entry name" value="NAD(P)-bd_dom_sf"/>
</dbReference>